<feature type="region of interest" description="Disordered" evidence="1">
    <location>
        <begin position="355"/>
        <end position="388"/>
    </location>
</feature>
<dbReference type="RefSeq" id="XP_027611601.1">
    <property type="nucleotide sequence ID" value="XM_027755800.1"/>
</dbReference>
<feature type="region of interest" description="Disordered" evidence="1">
    <location>
        <begin position="79"/>
        <end position="115"/>
    </location>
</feature>
<dbReference type="InParanoid" id="A0A401GET5"/>
<comment type="caution">
    <text evidence="2">The sequence shown here is derived from an EMBL/GenBank/DDBJ whole genome shotgun (WGS) entry which is preliminary data.</text>
</comment>
<dbReference type="Pfam" id="PF18758">
    <property type="entry name" value="KDZ"/>
    <property type="match status" value="2"/>
</dbReference>
<feature type="compositionally biased region" description="Low complexity" evidence="1">
    <location>
        <begin position="881"/>
        <end position="891"/>
    </location>
</feature>
<feature type="compositionally biased region" description="Acidic residues" evidence="1">
    <location>
        <begin position="370"/>
        <end position="388"/>
    </location>
</feature>
<dbReference type="AlphaFoldDB" id="A0A401GET5"/>
<proteinExistence type="predicted"/>
<evidence type="ECO:0000313" key="3">
    <source>
        <dbReference type="Proteomes" id="UP000287166"/>
    </source>
</evidence>
<feature type="region of interest" description="Disordered" evidence="1">
    <location>
        <begin position="871"/>
        <end position="897"/>
    </location>
</feature>
<sequence>MAGGTRATRRQGMSRSVHVASLVISGGSSSRHAKHHREAVYGAKAIAREQQRAEERYRLAVTGLGAQSLQALSDIREDDIPMGDASAPDNPFANTGEAEGAGAPNTGHDPSSARLQDGMEWEDLPEVLQGDASFVHAVRDIVGSEWKARWYKDARTWRQRVHRMDENWRPLIPDLIDAYLTWKYAPEQPPNVPATTDDPSPYDFMINVMDFYSLASSATISRAEDSRSMAHTLVLNGYLGTSPVFPSMAISLKTLELLRSLRLVKASFSIEAFGSRVFSALGWDSPNWRVLNACPACTYELEGEPPRRWSRMFCMDGNNSLKRIAQVGNRIRGDARVFVDSDYYLSQEFVDKYADEVPPRQTSSTPSNGDDLEEHGQEDDINCGDPEGGDPTDGAFGDIIVPCMENWKAAAADEKNASVSCKAKYPLATIAKALEVLSDKTLAGYDIGCVFEGTIQRSSLGPEWQRCQCRCCVNAFHGYSHNYLCQLTNHPNIIEGMGLEDLETMERIFSASNNLAAITRYASGFRRRLFIDAFFHQWDMEKYANLSTMLFNNYVQALKIIKEDGAALKEAIAALQITHEDLAKWSHEEREYFKSLGEEPEWDIHAMAYVESLQELRTITAHLENTSTQFLATTPDDYIFMELTSGRVVYNADVSRTRKLETNKRYLSERQAKVHHDVIAIEVKMGIARRWQPTDNEYIATVKYISTRKYHRALDNLQRLVVHCKVIRNAVKVYNAAANALVPPHPTLDWTKVSHYSFIDEFHILKDTRNDVHQKEWTRPAVREAMKQARRIAQAHVELERCNVEARCLHTSIRDEELQFTAVINQLKEQQASICGAVEDFCEHRRNVNARHLMRLQRLYALNGFTGAPSPGQRKGSAIMAPPLASSSLAPDLDDDVDPEVEEEEELQGDIGGIVDYMCNLAV</sequence>
<dbReference type="PANTHER" id="PTHR33096">
    <property type="entry name" value="CXC2 DOMAIN-CONTAINING PROTEIN"/>
    <property type="match status" value="1"/>
</dbReference>
<name>A0A401GET5_9APHY</name>
<dbReference type="STRING" id="139825.A0A401GET5"/>
<reference evidence="2 3" key="1">
    <citation type="journal article" date="2018" name="Sci. Rep.">
        <title>Genome sequence of the cauliflower mushroom Sparassis crispa (Hanabiratake) and its association with beneficial usage.</title>
        <authorList>
            <person name="Kiyama R."/>
            <person name="Furutani Y."/>
            <person name="Kawaguchi K."/>
            <person name="Nakanishi T."/>
        </authorList>
    </citation>
    <scope>NUCLEOTIDE SEQUENCE [LARGE SCALE GENOMIC DNA]</scope>
</reference>
<dbReference type="GeneID" id="38777605"/>
<protein>
    <recommendedName>
        <fullName evidence="4">CxC1-like cysteine cluster associated with KDZ transposases domain-containing protein</fullName>
    </recommendedName>
</protein>
<evidence type="ECO:0000313" key="2">
    <source>
        <dbReference type="EMBL" id="GBE80688.1"/>
    </source>
</evidence>
<organism evidence="2 3">
    <name type="scientific">Sparassis crispa</name>
    <dbReference type="NCBI Taxonomy" id="139825"/>
    <lineage>
        <taxon>Eukaryota</taxon>
        <taxon>Fungi</taxon>
        <taxon>Dikarya</taxon>
        <taxon>Basidiomycota</taxon>
        <taxon>Agaricomycotina</taxon>
        <taxon>Agaricomycetes</taxon>
        <taxon>Polyporales</taxon>
        <taxon>Sparassidaceae</taxon>
        <taxon>Sparassis</taxon>
    </lineage>
</organism>
<dbReference type="EMBL" id="BFAD01000003">
    <property type="protein sequence ID" value="GBE80688.1"/>
    <property type="molecule type" value="Genomic_DNA"/>
</dbReference>
<gene>
    <name evidence="2" type="ORF">SCP_0304070</name>
</gene>
<dbReference type="InterPro" id="IPR040521">
    <property type="entry name" value="KDZ"/>
</dbReference>
<keyword evidence="3" id="KW-1185">Reference proteome</keyword>
<dbReference type="PANTHER" id="PTHR33096:SF1">
    <property type="entry name" value="CXC1-LIKE CYSTEINE CLUSTER ASSOCIATED WITH KDZ TRANSPOSASES DOMAIN-CONTAINING PROTEIN"/>
    <property type="match status" value="1"/>
</dbReference>
<evidence type="ECO:0008006" key="4">
    <source>
        <dbReference type="Google" id="ProtNLM"/>
    </source>
</evidence>
<accession>A0A401GET5</accession>
<dbReference type="OrthoDB" id="2689725at2759"/>
<evidence type="ECO:0000256" key="1">
    <source>
        <dbReference type="SAM" id="MobiDB-lite"/>
    </source>
</evidence>
<dbReference type="Proteomes" id="UP000287166">
    <property type="component" value="Unassembled WGS sequence"/>
</dbReference>